<evidence type="ECO:0000256" key="8">
    <source>
        <dbReference type="ARBA" id="ARBA00023239"/>
    </source>
</evidence>
<evidence type="ECO:0000313" key="17">
    <source>
        <dbReference type="EMBL" id="MBM7591742.1"/>
    </source>
</evidence>
<evidence type="ECO:0000256" key="6">
    <source>
        <dbReference type="ARBA" id="ARBA00023002"/>
    </source>
</evidence>
<dbReference type="GO" id="GO:0020037">
    <property type="term" value="F:heme binding"/>
    <property type="evidence" value="ECO:0007669"/>
    <property type="project" value="InterPro"/>
</dbReference>
<evidence type="ECO:0000256" key="14">
    <source>
        <dbReference type="SAM" id="MobiDB-lite"/>
    </source>
</evidence>
<dbReference type="RefSeq" id="WP_204519433.1">
    <property type="nucleotide sequence ID" value="NZ_BAABIN010000012.1"/>
</dbReference>
<comment type="catalytic activity">
    <reaction evidence="12">
        <text>heme b + 2 H(+) = protoporphyrin IX + Fe(2+)</text>
        <dbReference type="Rhea" id="RHEA:22584"/>
        <dbReference type="ChEBI" id="CHEBI:15378"/>
        <dbReference type="ChEBI" id="CHEBI:29033"/>
        <dbReference type="ChEBI" id="CHEBI:57306"/>
        <dbReference type="ChEBI" id="CHEBI:60344"/>
        <dbReference type="EC" id="4.98.1.1"/>
    </reaction>
    <physiologicalReaction direction="left-to-right" evidence="12">
        <dbReference type="Rhea" id="RHEA:22585"/>
    </physiologicalReaction>
</comment>
<dbReference type="InterPro" id="IPR006311">
    <property type="entry name" value="TAT_signal"/>
</dbReference>
<feature type="domain" description="Dyp-type peroxidase N-terminal" evidence="15">
    <location>
        <begin position="59"/>
        <end position="216"/>
    </location>
</feature>
<dbReference type="InterPro" id="IPR006313">
    <property type="entry name" value="EfeB/EfeN"/>
</dbReference>
<evidence type="ECO:0000256" key="10">
    <source>
        <dbReference type="ARBA" id="ARBA00033771"/>
    </source>
</evidence>
<proteinExistence type="inferred from homology"/>
<reference evidence="17" key="1">
    <citation type="submission" date="2021-01" db="EMBL/GenBank/DDBJ databases">
        <title>Genomic Encyclopedia of Type Strains, Phase IV (KMG-IV): sequencing the most valuable type-strain genomes for metagenomic binning, comparative biology and taxonomic classification.</title>
        <authorList>
            <person name="Goeker M."/>
        </authorList>
    </citation>
    <scope>NUCLEOTIDE SEQUENCE</scope>
    <source>
        <strain evidence="17">DSM 25523</strain>
    </source>
</reference>
<evidence type="ECO:0000313" key="18">
    <source>
        <dbReference type="Proteomes" id="UP000717624"/>
    </source>
</evidence>
<evidence type="ECO:0000256" key="12">
    <source>
        <dbReference type="ARBA" id="ARBA00048856"/>
    </source>
</evidence>
<dbReference type="PANTHER" id="PTHR30521:SF4">
    <property type="entry name" value="DEFERROCHELATASE"/>
    <property type="match status" value="1"/>
</dbReference>
<dbReference type="Pfam" id="PF04261">
    <property type="entry name" value="Dyp_perox_N"/>
    <property type="match status" value="1"/>
</dbReference>
<feature type="domain" description="Dyp-type peroxidase C-terminal" evidence="16">
    <location>
        <begin position="227"/>
        <end position="409"/>
    </location>
</feature>
<keyword evidence="2 13" id="KW-0575">Peroxidase</keyword>
<comment type="similarity">
    <text evidence="9 13">Belongs to the DyP-type peroxidase family.</text>
</comment>
<keyword evidence="3 13" id="KW-0349">Heme</keyword>
<evidence type="ECO:0000256" key="2">
    <source>
        <dbReference type="ARBA" id="ARBA00022559"/>
    </source>
</evidence>
<evidence type="ECO:0000259" key="16">
    <source>
        <dbReference type="Pfam" id="PF20628"/>
    </source>
</evidence>
<comment type="subcellular location">
    <subcellularLocation>
        <location evidence="1">Cell envelope</location>
    </subcellularLocation>
</comment>
<dbReference type="SUPFAM" id="SSF54909">
    <property type="entry name" value="Dimeric alpha+beta barrel"/>
    <property type="match status" value="1"/>
</dbReference>
<dbReference type="InterPro" id="IPR048328">
    <property type="entry name" value="Dyp_perox_C"/>
</dbReference>
<dbReference type="EC" id="1.11.1.-" evidence="13"/>
<evidence type="ECO:0000256" key="1">
    <source>
        <dbReference type="ARBA" id="ARBA00004196"/>
    </source>
</evidence>
<comment type="cofactor">
    <cofactor evidence="13">
        <name>heme b</name>
        <dbReference type="ChEBI" id="CHEBI:60344"/>
    </cofactor>
    <text evidence="13">Binds 1 heme b (iron(II)-protoporphyrin IX) group non-covalently per subunit.</text>
</comment>
<dbReference type="Proteomes" id="UP000717624">
    <property type="component" value="Unassembled WGS sequence"/>
</dbReference>
<dbReference type="PANTHER" id="PTHR30521">
    <property type="entry name" value="DEFERROCHELATASE/PEROXIDASE"/>
    <property type="match status" value="1"/>
</dbReference>
<keyword evidence="6 13" id="KW-0560">Oxidoreductase</keyword>
<evidence type="ECO:0000256" key="5">
    <source>
        <dbReference type="ARBA" id="ARBA00022729"/>
    </source>
</evidence>
<keyword evidence="5" id="KW-0732">Signal</keyword>
<dbReference type="GO" id="GO:0005829">
    <property type="term" value="C:cytosol"/>
    <property type="evidence" value="ECO:0007669"/>
    <property type="project" value="TreeGrafter"/>
</dbReference>
<keyword evidence="7 13" id="KW-0408">Iron</keyword>
<keyword evidence="8" id="KW-0456">Lyase</keyword>
<dbReference type="GO" id="GO:0033212">
    <property type="term" value="P:iron import into cell"/>
    <property type="evidence" value="ECO:0007669"/>
    <property type="project" value="InterPro"/>
</dbReference>
<dbReference type="PROSITE" id="PS51318">
    <property type="entry name" value="TAT"/>
    <property type="match status" value="1"/>
</dbReference>
<dbReference type="PROSITE" id="PS51404">
    <property type="entry name" value="DYP_PEROXIDASE"/>
    <property type="match status" value="1"/>
</dbReference>
<evidence type="ECO:0000256" key="13">
    <source>
        <dbReference type="RuleBase" id="RU365017"/>
    </source>
</evidence>
<keyword evidence="4 13" id="KW-0479">Metal-binding</keyword>
<comment type="function">
    <text evidence="13">Involved in the recovery of exogenous heme iron. Extracts iron from heme while preserving the protoporphyrin ring intact.</text>
</comment>
<evidence type="ECO:0000259" key="15">
    <source>
        <dbReference type="Pfam" id="PF04261"/>
    </source>
</evidence>
<dbReference type="NCBIfam" id="TIGR01412">
    <property type="entry name" value="tat_substr_1"/>
    <property type="match status" value="1"/>
</dbReference>
<dbReference type="GO" id="GO:0004325">
    <property type="term" value="F:ferrochelatase activity"/>
    <property type="evidence" value="ECO:0007669"/>
    <property type="project" value="UniProtKB-EC"/>
</dbReference>
<evidence type="ECO:0000256" key="3">
    <source>
        <dbReference type="ARBA" id="ARBA00022617"/>
    </source>
</evidence>
<dbReference type="InterPro" id="IPR048327">
    <property type="entry name" value="Dyp_perox_N"/>
</dbReference>
<dbReference type="GO" id="GO:0004601">
    <property type="term" value="F:peroxidase activity"/>
    <property type="evidence" value="ECO:0007669"/>
    <property type="project" value="UniProtKB-KW"/>
</dbReference>
<gene>
    <name evidence="17" type="ORF">JOD01_003393</name>
</gene>
<accession>A0A938XX04</accession>
<dbReference type="InterPro" id="IPR011008">
    <property type="entry name" value="Dimeric_a/b-barrel"/>
</dbReference>
<dbReference type="GO" id="GO:0046872">
    <property type="term" value="F:metal ion binding"/>
    <property type="evidence" value="ECO:0007669"/>
    <property type="project" value="UniProtKB-KW"/>
</dbReference>
<protein>
    <recommendedName>
        <fullName evidence="10 13">Deferrochelatase</fullName>
        <ecNumber evidence="13">1.11.1.-</ecNumber>
    </recommendedName>
    <alternativeName>
        <fullName evidence="11 13">Peroxidase EfeB</fullName>
    </alternativeName>
</protein>
<organism evidence="17 18">
    <name type="scientific">Brevibacillus fulvus</name>
    <dbReference type="NCBI Taxonomy" id="1125967"/>
    <lineage>
        <taxon>Bacteria</taxon>
        <taxon>Bacillati</taxon>
        <taxon>Bacillota</taxon>
        <taxon>Bacilli</taxon>
        <taxon>Bacillales</taxon>
        <taxon>Paenibacillaceae</taxon>
        <taxon>Brevibacillus</taxon>
    </lineage>
</organism>
<dbReference type="EMBL" id="JAFBEB010000014">
    <property type="protein sequence ID" value="MBM7591742.1"/>
    <property type="molecule type" value="Genomic_DNA"/>
</dbReference>
<evidence type="ECO:0000256" key="4">
    <source>
        <dbReference type="ARBA" id="ARBA00022723"/>
    </source>
</evidence>
<dbReference type="NCBIfam" id="TIGR01413">
    <property type="entry name" value="Dyp_perox_fam"/>
    <property type="match status" value="1"/>
</dbReference>
<dbReference type="InterPro" id="IPR006314">
    <property type="entry name" value="Dyp_peroxidase"/>
</dbReference>
<dbReference type="AlphaFoldDB" id="A0A938XX04"/>
<dbReference type="GO" id="GO:0030313">
    <property type="term" value="C:cell envelope"/>
    <property type="evidence" value="ECO:0007669"/>
    <property type="project" value="UniProtKB-SubCell"/>
</dbReference>
<comment type="caution">
    <text evidence="17">The sequence shown here is derived from an EMBL/GenBank/DDBJ whole genome shotgun (WGS) entry which is preliminary data.</text>
</comment>
<sequence>MRKISRRELLRLTGAGGLGMLLGGGTLKWLSPSNVSTSAPAASGMSATGQAVPFYGKHQSGIVTPAQDFLYFAAFDLIATDRDEVRILLQKWSAIAARLQRGETVGDDEGKPLVPPVDTGETIGLHPMSLSLTFGVGPSFFRQKGVNRFGLADRQPEVLSELPPFPGDNLKEEWCGGDICVQACANDPQVAFHAIRNLARVARGAAVLRWTQAGFQRTSTADAAKGTPRNLLGFKDGTANPDTTDNEQMNQVVWVQPDEGPDWMVNGSYMVVRRIQMRIEVWDRTTLQEEENTFGRHRESGAPLGKQNEFDPLDLERKNERGELIIPENAHVRLAFGDGTEKILRRSYSYTNGIDLDTGHLDAGLLFICFQRDPLKQFVPIQQRLAKQDALNEYIVHVGSAVFACLPGAQEGGYLGETLFA</sequence>
<evidence type="ECO:0000256" key="9">
    <source>
        <dbReference type="ARBA" id="ARBA00025737"/>
    </source>
</evidence>
<keyword evidence="18" id="KW-1185">Reference proteome</keyword>
<feature type="region of interest" description="Disordered" evidence="14">
    <location>
        <begin position="219"/>
        <end position="245"/>
    </location>
</feature>
<evidence type="ECO:0000256" key="7">
    <source>
        <dbReference type="ARBA" id="ARBA00023004"/>
    </source>
</evidence>
<evidence type="ECO:0000256" key="11">
    <source>
        <dbReference type="ARBA" id="ARBA00033775"/>
    </source>
</evidence>
<dbReference type="Pfam" id="PF20628">
    <property type="entry name" value="Dyp_perox_C"/>
    <property type="match status" value="1"/>
</dbReference>
<name>A0A938XX04_9BACL</name>